<keyword evidence="5" id="KW-0611">Plant defense</keyword>
<feature type="region of interest" description="Disordered" evidence="8">
    <location>
        <begin position="1"/>
        <end position="43"/>
    </location>
</feature>
<dbReference type="Pfam" id="PF23247">
    <property type="entry name" value="LRR_RPS2"/>
    <property type="match status" value="3"/>
</dbReference>
<keyword evidence="7" id="KW-0175">Coiled coil</keyword>
<dbReference type="InterPro" id="IPR036388">
    <property type="entry name" value="WH-like_DNA-bd_sf"/>
</dbReference>
<evidence type="ECO:0000259" key="9">
    <source>
        <dbReference type="Pfam" id="PF00931"/>
    </source>
</evidence>
<dbReference type="Gene3D" id="1.10.8.430">
    <property type="entry name" value="Helical domain of apoptotic protease-activating factors"/>
    <property type="match status" value="1"/>
</dbReference>
<keyword evidence="4" id="KW-0547">Nucleotide-binding</keyword>
<evidence type="ECO:0000256" key="6">
    <source>
        <dbReference type="ARBA" id="ARBA00022840"/>
    </source>
</evidence>
<feature type="coiled-coil region" evidence="7">
    <location>
        <begin position="2568"/>
        <end position="2637"/>
    </location>
</feature>
<evidence type="ECO:0000256" key="5">
    <source>
        <dbReference type="ARBA" id="ARBA00022821"/>
    </source>
</evidence>
<evidence type="ECO:0000313" key="11">
    <source>
        <dbReference type="Proteomes" id="UP000087766"/>
    </source>
</evidence>
<organism evidence="11 12">
    <name type="scientific">Vigna radiata var. radiata</name>
    <name type="common">Mung bean</name>
    <name type="synonym">Phaseolus aureus</name>
    <dbReference type="NCBI Taxonomy" id="3916"/>
    <lineage>
        <taxon>Eukaryota</taxon>
        <taxon>Viridiplantae</taxon>
        <taxon>Streptophyta</taxon>
        <taxon>Embryophyta</taxon>
        <taxon>Tracheophyta</taxon>
        <taxon>Spermatophyta</taxon>
        <taxon>Magnoliopsida</taxon>
        <taxon>eudicotyledons</taxon>
        <taxon>Gunneridae</taxon>
        <taxon>Pentapetalae</taxon>
        <taxon>rosids</taxon>
        <taxon>fabids</taxon>
        <taxon>Fabales</taxon>
        <taxon>Fabaceae</taxon>
        <taxon>Papilionoideae</taxon>
        <taxon>50 kb inversion clade</taxon>
        <taxon>NPAAA clade</taxon>
        <taxon>indigoferoid/millettioid clade</taxon>
        <taxon>Phaseoleae</taxon>
        <taxon>Vigna</taxon>
    </lineage>
</organism>
<evidence type="ECO:0000256" key="3">
    <source>
        <dbReference type="ARBA" id="ARBA00022737"/>
    </source>
</evidence>
<evidence type="ECO:0000256" key="7">
    <source>
        <dbReference type="SAM" id="Coils"/>
    </source>
</evidence>
<feature type="compositionally biased region" description="Polar residues" evidence="8">
    <location>
        <begin position="1"/>
        <end position="10"/>
    </location>
</feature>
<dbReference type="SUPFAM" id="SSF52540">
    <property type="entry name" value="P-loop containing nucleoside triphosphate hydrolases"/>
    <property type="match status" value="1"/>
</dbReference>
<dbReference type="PANTHER" id="PTHR33463">
    <property type="entry name" value="NB-ARC DOMAIN-CONTAINING PROTEIN-RELATED"/>
    <property type="match status" value="1"/>
</dbReference>
<dbReference type="GO" id="GO:0005524">
    <property type="term" value="F:ATP binding"/>
    <property type="evidence" value="ECO:0007669"/>
    <property type="project" value="UniProtKB-KW"/>
</dbReference>
<dbReference type="InterPro" id="IPR032675">
    <property type="entry name" value="LRR_dom_sf"/>
</dbReference>
<dbReference type="FunFam" id="3.40.50.300:FF:001091">
    <property type="entry name" value="Probable disease resistance protein At1g61300"/>
    <property type="match status" value="1"/>
</dbReference>
<dbReference type="InterPro" id="IPR050905">
    <property type="entry name" value="Plant_NBS-LRR"/>
</dbReference>
<evidence type="ECO:0000256" key="1">
    <source>
        <dbReference type="ARBA" id="ARBA00008894"/>
    </source>
</evidence>
<evidence type="ECO:0000256" key="4">
    <source>
        <dbReference type="ARBA" id="ARBA00022741"/>
    </source>
</evidence>
<evidence type="ECO:0000259" key="10">
    <source>
        <dbReference type="Pfam" id="PF23247"/>
    </source>
</evidence>
<accession>A0A1S3TAZ3</accession>
<feature type="coiled-coil region" evidence="7">
    <location>
        <begin position="311"/>
        <end position="366"/>
    </location>
</feature>
<sequence length="2663" mass="301457">MSSSSWSTNESGDEGQGYADGVAASSSSSGSSSTSPSGSPDRRGVVYEDVEFNVDNSRVWTSLIPPPAVQRYDWAPHEVRNYLPYYNTTKSIRHLLEWVDLLADLRDADQYSLVVCRSNERACHDFFGGMEQHQSFARIMAIKNRLGIAGEGTSSPAKQTGFSSNTPVHLVNPALKIVDTPTPAADTKPINPEAVKVKAKRKPSQEKTPSPPKKRRIHAPLLTGPLDPNVHVAERLQFNLNVEEKKPFKVMSLSESLNMAYELIARASVCMNYFAGTTKPLLVAELETTRKDLEEVKKENTTLSSCLKEVTKAVEDDRVKAANSLKEAQDEITHLKQSTDNLRLDLQKASSKNKKLIKERDAAIANRDKMATENVTLGDELCEERQCGFDQGVAQCHYFFNTPLEHEGFDIMKVYVDGQLVKLSVPEADTDSAAVIKTIPLVHPIVTGEVVDISSTEKNPKASNPSFFLRSSELLQLLFLLCRTIVTCKLAHQRSSQQSHSQYNVKESCIWWNKLMDCFVDFASSVSRDLVCGALNQLRYLYSFNNFVKKLEQGEDDLIVTRDDVQKSVEDAKRKTRETSGVVVKWLKDAMSDIGKVNQLLEEARTKKMCCFGYCPNWIWRYRIGKKLAYKFFDLEKFIDQGKKYVSFNRIPALPSGTLHILSEKSMNFESRQSAYEQLLDAVKSNDVSMIGLYGMGGCGKTTLAMEVMKLVEADHLFEKVLFVPVSSTVDVRKIQEKIASSLQFKFRETEEMQRAQRLCLRLILEKNIFIILDDVWEKLDFGRIGIPSSEHHKGCKILITSRSEAVCTSMDCRRKFYLPILTDEEAWTLFQNKALITEATSDTLKEMGRLISNECKGLPVAIAAVASSLKGKVETVWSVALNKLRHSKPINIERGLTDPYQCLQLSYDNLDDKDAKSLFLLCSVYPQGSEIPVEHLTRYAIGLGVVGEVDSYEEGRSEVIAAKIKLVSCCLLLDADDECVKMHDLVHDVAHIIAKNENKMIKCEMEKNVRVGQNSVRYLWCVKFPNDLDCSNLEFLYLETKMKEFDGIFKRMGTLKVLILVNDEDGKTPLSTLSFKTLTNLSCLFIYSFELSDFSFLSGMKNLQSLSLYYCLLPSFPELQTDVTALKLLELNECDIKVKNFEGMKRIPLLEELYIIEGEWDANSEDNIEFFKTFSFPETLQRYGIVLGSDNFYNFNDGDIYIHGRTLLLNHFDISNEVIKGLAKKAKDLFVRNIHGGAKNMIPDIFEIEGGGLNELNKLEIRYSKELECLIDTSSHSSEVVTLFSNLEKLDLSNCRRLKFLFTYVVAQNLVQLKILKISRCRKLEHILTYDEKSQDEFTSGHPVQIFQNLEDVKIKRCRELKHIFPANIVGGLTQLKVLKIERCEKLEQIIGDIVPSTEQDRKEELDEIVEEGKLPHLYNTSFPTTTFVKQSPGTLSSLGRLKIKCCGKLGSIFTASIAKTLTSLEELFIEDCESLKDIVTHESIFEDDYDCQSDISIFQSLKKLHISECDLLEGIFPVSLVGELNDITNKEAADLKDISSRNNTQIELPALQVLELDLIRNRTIVGSYDVICPSLRTLSLDIGRYVGFFNINFSTDASEATKRDFIAIKISNSDFDPPIGSVECLSKQPHGLNLIMTQNIREIELKGFDSAKYLFKLSNVSSLMMLEILIIKECDGLEYIIDTDDEYGKENMKAIFPNLKQLSVINCSQLKYIIGQHHVANKDYKEIYIQFSALEILYLWNLPNFVSICSTNTISVTWPSLKVFESYSCLYPLYGSVSCLTIPTNSREPIITSTKDPKGIQNHLLTLQTLNIAYSDAEHIFCLNEDEMIGQQVSLRLENLGLQFLSQMTYIWVAPNNSLTLQHLTTLTIWECEKLEVIFPKSVVRFLPQLKLLKIMKCKELRQIIEMDKKFSTVVSPQPCFPKLEALHVDDCHKLKRLFSGSSSNDLPNLLLLAINGANELEELVGCKQEKIKIELPRLKLLIFMHLPNLSQEIELHNLKNCIVYKCPKLSLTSTTTLQKLREDFPYEEDFINAEVGSWEFEAIVRSIDDKFISSQDIEDLGNKSIKSSSTGVEDTGIEDAVATHIDSKVVEQDDKVTEGKPGIVASQGIQVQERLNLLHKQEGIDFVPNNNIDISSASSADIRTRLGAYKHFVDLDDTQISLLVEAITTYPHLWNASKKFSERFQAWRLKILADMLLFLQMESVHSVIPQKEKEFYKLCEEAILVGFESSWVEEMRQRVVARDPKLGEDIARRQIDENSKSNLSLLNRYSSGDMIEYSQAVEEGDGPKISLEEGSDLVDKEGEIGVVSNDHIVALRNEEAEQEFVAEVFTSEIPRIGTSLTNSQTVEKPTPSCPLVDTQQTGEQCQMKQKKPVGEIPKSIEQVALEETIAKNTNMAASSILSESATSKLDPTVTLQRKSHLHSEIRSSQIEARITKESESHPELIQDFGGNDMIPIALGKEGEDNIVVKTLVELENYLKMSLKDIVGSETNTLRLFSTLNFLSNLPFKDVTLSDRLKHIIKTMHQHFPTILCSFKQRFVTTDKLEELEARQNEVAIKISEAKNFNDEAQLKEVVLKEQINRLKEEIKVCETALSSLDEGKDKCIAETIRYKMELENVRKSKSQMVEDQRKVEQELFEVAYKWSVLCSEYELDRMVARNPS</sequence>
<dbReference type="RefSeq" id="XP_014490936.2">
    <property type="nucleotide sequence ID" value="XM_014635450.2"/>
</dbReference>
<dbReference type="InterPro" id="IPR002182">
    <property type="entry name" value="NB-ARC"/>
</dbReference>
<protein>
    <submittedName>
        <fullName evidence="12">Uncharacterized protein LOC106753624</fullName>
    </submittedName>
</protein>
<dbReference type="Gene3D" id="1.10.10.10">
    <property type="entry name" value="Winged helix-like DNA-binding domain superfamily/Winged helix DNA-binding domain"/>
    <property type="match status" value="1"/>
</dbReference>
<evidence type="ECO:0000256" key="8">
    <source>
        <dbReference type="SAM" id="MobiDB-lite"/>
    </source>
</evidence>
<dbReference type="GO" id="GO:0043531">
    <property type="term" value="F:ADP binding"/>
    <property type="evidence" value="ECO:0007669"/>
    <property type="project" value="InterPro"/>
</dbReference>
<dbReference type="SUPFAM" id="SSF52058">
    <property type="entry name" value="L domain-like"/>
    <property type="match status" value="1"/>
</dbReference>
<gene>
    <name evidence="12" type="primary">LOC106753624</name>
</gene>
<dbReference type="Gene3D" id="3.40.50.300">
    <property type="entry name" value="P-loop containing nucleotide triphosphate hydrolases"/>
    <property type="match status" value="1"/>
</dbReference>
<dbReference type="OrthoDB" id="971758at2759"/>
<dbReference type="Proteomes" id="UP000087766">
    <property type="component" value="Unplaced"/>
</dbReference>
<feature type="compositionally biased region" description="Low complexity" evidence="8">
    <location>
        <begin position="25"/>
        <end position="39"/>
    </location>
</feature>
<keyword evidence="2" id="KW-0433">Leucine-rich repeat</keyword>
<proteinExistence type="inferred from homology"/>
<feature type="domain" description="Disease resistance protein At4g27190-like leucine-rich repeats" evidence="10">
    <location>
        <begin position="1802"/>
        <end position="1901"/>
    </location>
</feature>
<dbReference type="PANTHER" id="PTHR33463:SF105">
    <property type="entry name" value="AND NB-ARC DOMAIN DISEASE RESISTANCE PROTEIN, PUTATIVE-RELATED"/>
    <property type="match status" value="1"/>
</dbReference>
<dbReference type="KEGG" id="vra:106753624"/>
<keyword evidence="3" id="KW-0677">Repeat</keyword>
<evidence type="ECO:0000313" key="12">
    <source>
        <dbReference type="RefSeq" id="XP_014490936.2"/>
    </source>
</evidence>
<dbReference type="GO" id="GO:0006952">
    <property type="term" value="P:defense response"/>
    <property type="evidence" value="ECO:0007669"/>
    <property type="project" value="UniProtKB-KW"/>
</dbReference>
<dbReference type="InterPro" id="IPR042197">
    <property type="entry name" value="Apaf_helical"/>
</dbReference>
<dbReference type="Gene3D" id="3.80.10.10">
    <property type="entry name" value="Ribonuclease Inhibitor"/>
    <property type="match status" value="3"/>
</dbReference>
<keyword evidence="11" id="KW-1185">Reference proteome</keyword>
<dbReference type="InterPro" id="IPR027417">
    <property type="entry name" value="P-loop_NTPase"/>
</dbReference>
<keyword evidence="6" id="KW-0067">ATP-binding</keyword>
<feature type="region of interest" description="Disordered" evidence="8">
    <location>
        <begin position="181"/>
        <end position="226"/>
    </location>
</feature>
<dbReference type="GeneID" id="106753624"/>
<feature type="domain" description="NB-ARC" evidence="9">
    <location>
        <begin position="676"/>
        <end position="836"/>
    </location>
</feature>
<feature type="domain" description="Disease resistance protein At4g27190-like leucine-rich repeats" evidence="10">
    <location>
        <begin position="1255"/>
        <end position="1323"/>
    </location>
</feature>
<reference evidence="12" key="1">
    <citation type="submission" date="2025-08" db="UniProtKB">
        <authorList>
            <consortium name="RefSeq"/>
        </authorList>
    </citation>
    <scope>IDENTIFICATION</scope>
    <source>
        <tissue evidence="12">Leaf</tissue>
    </source>
</reference>
<dbReference type="PRINTS" id="PR00364">
    <property type="entry name" value="DISEASERSIST"/>
</dbReference>
<dbReference type="InterPro" id="IPR057135">
    <property type="entry name" value="At4g27190-like_LRR"/>
</dbReference>
<name>A0A1S3TAZ3_VIGRR</name>
<comment type="similarity">
    <text evidence="1">Belongs to the disease resistance NB-LRR family.</text>
</comment>
<dbReference type="Pfam" id="PF00931">
    <property type="entry name" value="NB-ARC"/>
    <property type="match status" value="1"/>
</dbReference>
<evidence type="ECO:0000256" key="2">
    <source>
        <dbReference type="ARBA" id="ARBA00022614"/>
    </source>
</evidence>
<feature type="domain" description="Disease resistance protein At4g27190-like leucine-rich repeats" evidence="10">
    <location>
        <begin position="1339"/>
        <end position="1475"/>
    </location>
</feature>